<dbReference type="EMBL" id="ML143390">
    <property type="protein sequence ID" value="TBU33673.1"/>
    <property type="molecule type" value="Genomic_DNA"/>
</dbReference>
<keyword evidence="5" id="KW-0175">Coiled coil</keyword>
<dbReference type="InterPro" id="IPR002219">
    <property type="entry name" value="PKC_DAG/PE"/>
</dbReference>
<dbReference type="SMART" id="SM00132">
    <property type="entry name" value="LIM"/>
    <property type="match status" value="2"/>
</dbReference>
<dbReference type="CDD" id="cd09395">
    <property type="entry name" value="LIM2_Rga"/>
    <property type="match status" value="1"/>
</dbReference>
<protein>
    <submittedName>
        <fullName evidence="10">RhoGAP-domain-containing protein</fullName>
    </submittedName>
</protein>
<dbReference type="InterPro" id="IPR046349">
    <property type="entry name" value="C1-like_sf"/>
</dbReference>
<dbReference type="Gene3D" id="2.10.110.10">
    <property type="entry name" value="Cysteine Rich Protein"/>
    <property type="match status" value="2"/>
</dbReference>
<dbReference type="InterPro" id="IPR000198">
    <property type="entry name" value="RhoGAP_dom"/>
</dbReference>
<gene>
    <name evidence="10" type="ORF">BD311DRAFT_652040</name>
</gene>
<dbReference type="FunFam" id="2.10.110.10:FF:000160">
    <property type="entry name" value="Signal transducer, putative"/>
    <property type="match status" value="1"/>
</dbReference>
<feature type="compositionally biased region" description="Polar residues" evidence="6">
    <location>
        <begin position="646"/>
        <end position="664"/>
    </location>
</feature>
<dbReference type="InterPro" id="IPR008936">
    <property type="entry name" value="Rho_GTPase_activation_prot"/>
</dbReference>
<feature type="compositionally biased region" description="Low complexity" evidence="6">
    <location>
        <begin position="471"/>
        <end position="484"/>
    </location>
</feature>
<dbReference type="OrthoDB" id="79452at2759"/>
<dbReference type="InterPro" id="IPR051854">
    <property type="entry name" value="Rho-type_GAP"/>
</dbReference>
<dbReference type="Gene3D" id="1.10.555.10">
    <property type="entry name" value="Rho GTPase activation protein"/>
    <property type="match status" value="1"/>
</dbReference>
<evidence type="ECO:0000259" key="8">
    <source>
        <dbReference type="PROSITE" id="PS50081"/>
    </source>
</evidence>
<dbReference type="SMART" id="SM00109">
    <property type="entry name" value="C1"/>
    <property type="match status" value="1"/>
</dbReference>
<feature type="compositionally biased region" description="Polar residues" evidence="6">
    <location>
        <begin position="390"/>
        <end position="403"/>
    </location>
</feature>
<reference evidence="10" key="1">
    <citation type="submission" date="2019-01" db="EMBL/GenBank/DDBJ databases">
        <title>Draft genome sequences of three monokaryotic isolates of the white-rot basidiomycete fungus Dichomitus squalens.</title>
        <authorList>
            <consortium name="DOE Joint Genome Institute"/>
            <person name="Lopez S.C."/>
            <person name="Andreopoulos B."/>
            <person name="Pangilinan J."/>
            <person name="Lipzen A."/>
            <person name="Riley R."/>
            <person name="Ahrendt S."/>
            <person name="Ng V."/>
            <person name="Barry K."/>
            <person name="Daum C."/>
            <person name="Grigoriev I.V."/>
            <person name="Hilden K.S."/>
            <person name="Makela M.R."/>
            <person name="de Vries R.P."/>
        </authorList>
    </citation>
    <scope>NUCLEOTIDE SEQUENCE [LARGE SCALE GENOMIC DNA]</scope>
    <source>
        <strain evidence="10">OM18370.1</strain>
    </source>
</reference>
<feature type="compositionally biased region" description="Polar residues" evidence="6">
    <location>
        <begin position="214"/>
        <end position="242"/>
    </location>
</feature>
<feature type="compositionally biased region" description="Low complexity" evidence="6">
    <location>
        <begin position="163"/>
        <end position="177"/>
    </location>
</feature>
<feature type="region of interest" description="Disordered" evidence="6">
    <location>
        <begin position="698"/>
        <end position="821"/>
    </location>
</feature>
<dbReference type="GO" id="GO:0007165">
    <property type="term" value="P:signal transduction"/>
    <property type="evidence" value="ECO:0007669"/>
    <property type="project" value="InterPro"/>
</dbReference>
<feature type="compositionally biased region" description="Polar residues" evidence="6">
    <location>
        <begin position="410"/>
        <end position="423"/>
    </location>
</feature>
<dbReference type="SUPFAM" id="SSF57889">
    <property type="entry name" value="Cysteine-rich domain"/>
    <property type="match status" value="1"/>
</dbReference>
<feature type="compositionally biased region" description="Basic and acidic residues" evidence="6">
    <location>
        <begin position="558"/>
        <end position="570"/>
    </location>
</feature>
<keyword evidence="4" id="KW-0440">LIM domain</keyword>
<accession>A0A4V2K1R1</accession>
<dbReference type="GO" id="GO:0005096">
    <property type="term" value="F:GTPase activator activity"/>
    <property type="evidence" value="ECO:0007669"/>
    <property type="project" value="UniProtKB-KW"/>
</dbReference>
<feature type="compositionally biased region" description="Low complexity" evidence="6">
    <location>
        <begin position="437"/>
        <end position="446"/>
    </location>
</feature>
<evidence type="ECO:0000256" key="5">
    <source>
        <dbReference type="SAM" id="Coils"/>
    </source>
</evidence>
<dbReference type="Pfam" id="PF00412">
    <property type="entry name" value="LIM"/>
    <property type="match status" value="2"/>
</dbReference>
<dbReference type="CDD" id="cd09394">
    <property type="entry name" value="LIM1_Rga"/>
    <property type="match status" value="1"/>
</dbReference>
<proteinExistence type="predicted"/>
<dbReference type="FunFam" id="1.10.555.10:FF:000043">
    <property type="entry name" value="Rho GTPase activator Rga"/>
    <property type="match status" value="1"/>
</dbReference>
<feature type="compositionally biased region" description="Low complexity" evidence="6">
    <location>
        <begin position="282"/>
        <end position="300"/>
    </location>
</feature>
<feature type="domain" description="Phorbol-ester/DAG-type" evidence="8">
    <location>
        <begin position="1168"/>
        <end position="1215"/>
    </location>
</feature>
<feature type="compositionally biased region" description="Polar residues" evidence="6">
    <location>
        <begin position="352"/>
        <end position="371"/>
    </location>
</feature>
<dbReference type="SUPFAM" id="SSF48350">
    <property type="entry name" value="GTPase activation domain, GAP"/>
    <property type="match status" value="1"/>
</dbReference>
<dbReference type="Pfam" id="PF00130">
    <property type="entry name" value="C1_1"/>
    <property type="match status" value="1"/>
</dbReference>
<evidence type="ECO:0000259" key="9">
    <source>
        <dbReference type="PROSITE" id="PS50238"/>
    </source>
</evidence>
<dbReference type="Pfam" id="PF00620">
    <property type="entry name" value="RhoGAP"/>
    <property type="match status" value="1"/>
</dbReference>
<dbReference type="SMART" id="SM00324">
    <property type="entry name" value="RhoGAP"/>
    <property type="match status" value="1"/>
</dbReference>
<feature type="coiled-coil region" evidence="5">
    <location>
        <begin position="951"/>
        <end position="978"/>
    </location>
</feature>
<feature type="domain" description="LIM zinc-binding" evidence="7">
    <location>
        <begin position="92"/>
        <end position="151"/>
    </location>
</feature>
<feature type="domain" description="Rho-GAP" evidence="9">
    <location>
        <begin position="1240"/>
        <end position="1435"/>
    </location>
</feature>
<evidence type="ECO:0000256" key="1">
    <source>
        <dbReference type="ARBA" id="ARBA00022468"/>
    </source>
</evidence>
<name>A0A4V2K1R1_9APHY</name>
<keyword evidence="2 4" id="KW-0479">Metal-binding</keyword>
<dbReference type="PANTHER" id="PTHR46075">
    <property type="entry name" value="CHIMERIN FAMILY MEMBER"/>
    <property type="match status" value="1"/>
</dbReference>
<dbReference type="CDD" id="cd00029">
    <property type="entry name" value="C1"/>
    <property type="match status" value="1"/>
</dbReference>
<feature type="compositionally biased region" description="Basic and acidic residues" evidence="6">
    <location>
        <begin position="742"/>
        <end position="754"/>
    </location>
</feature>
<dbReference type="PANTHER" id="PTHR46075:SF2">
    <property type="entry name" value="RHO GTPASE ACTIVATING PROTEIN AT 5A, ISOFORM A"/>
    <property type="match status" value="1"/>
</dbReference>
<dbReference type="PROSITE" id="PS50023">
    <property type="entry name" value="LIM_DOMAIN_2"/>
    <property type="match status" value="1"/>
</dbReference>
<dbReference type="PROSITE" id="PS50081">
    <property type="entry name" value="ZF_DAG_PE_2"/>
    <property type="match status" value="1"/>
</dbReference>
<dbReference type="Gene3D" id="3.30.60.20">
    <property type="match status" value="1"/>
</dbReference>
<feature type="compositionally biased region" description="Basic and acidic residues" evidence="6">
    <location>
        <begin position="619"/>
        <end position="631"/>
    </location>
</feature>
<dbReference type="Proteomes" id="UP000292957">
    <property type="component" value="Unassembled WGS sequence"/>
</dbReference>
<evidence type="ECO:0000256" key="2">
    <source>
        <dbReference type="ARBA" id="ARBA00022723"/>
    </source>
</evidence>
<feature type="region of interest" description="Disordered" evidence="6">
    <location>
        <begin position="152"/>
        <end position="514"/>
    </location>
</feature>
<dbReference type="GO" id="GO:0046872">
    <property type="term" value="F:metal ion binding"/>
    <property type="evidence" value="ECO:0007669"/>
    <property type="project" value="UniProtKB-KW"/>
</dbReference>
<evidence type="ECO:0000256" key="6">
    <source>
        <dbReference type="SAM" id="MobiDB-lite"/>
    </source>
</evidence>
<feature type="compositionally biased region" description="Low complexity" evidence="6">
    <location>
        <begin position="244"/>
        <end position="264"/>
    </location>
</feature>
<feature type="region of interest" description="Disordered" evidence="6">
    <location>
        <begin position="527"/>
        <end position="664"/>
    </location>
</feature>
<organism evidence="10">
    <name type="scientific">Dichomitus squalens</name>
    <dbReference type="NCBI Taxonomy" id="114155"/>
    <lineage>
        <taxon>Eukaryota</taxon>
        <taxon>Fungi</taxon>
        <taxon>Dikarya</taxon>
        <taxon>Basidiomycota</taxon>
        <taxon>Agaricomycotina</taxon>
        <taxon>Agaricomycetes</taxon>
        <taxon>Polyporales</taxon>
        <taxon>Polyporaceae</taxon>
        <taxon>Dichomitus</taxon>
    </lineage>
</organism>
<evidence type="ECO:0000256" key="4">
    <source>
        <dbReference type="PROSITE-ProRule" id="PRU00125"/>
    </source>
</evidence>
<evidence type="ECO:0000313" key="10">
    <source>
        <dbReference type="EMBL" id="TBU33673.1"/>
    </source>
</evidence>
<evidence type="ECO:0000259" key="7">
    <source>
        <dbReference type="PROSITE" id="PS50023"/>
    </source>
</evidence>
<feature type="coiled-coil region" evidence="5">
    <location>
        <begin position="1020"/>
        <end position="1071"/>
    </location>
</feature>
<dbReference type="InterPro" id="IPR001781">
    <property type="entry name" value="Znf_LIM"/>
</dbReference>
<dbReference type="PROSITE" id="PS00478">
    <property type="entry name" value="LIM_DOMAIN_1"/>
    <property type="match status" value="2"/>
</dbReference>
<feature type="compositionally biased region" description="Basic and acidic residues" evidence="6">
    <location>
        <begin position="764"/>
        <end position="785"/>
    </location>
</feature>
<feature type="compositionally biased region" description="Low complexity" evidence="6">
    <location>
        <begin position="332"/>
        <end position="346"/>
    </location>
</feature>
<keyword evidence="3 4" id="KW-0862">Zinc</keyword>
<sequence>MLAALQPPQPAPMTDYVTAESQPGQTFITEDRFCPGCKKSVVDENGGVVVAFGQSFFHVDCFKCAKCGNQVTADTNLLLLSDGSPICANCSYSCSVCQQPILDEAIMTGDDSYHAHCFKCKVCQNRIDELVFAKTRKGIYCMNCHNERVARSRRHQASKQERAAQQQEQQPQKQQQQAPPPPPSGTSSGSVNGRDSREGQHGRPANTGVDEQGRPNSRATSGEGSSPDTSQYNGSLSRSSSYRVPGSVDSHSSGPSSAGARRGSILTNLVAPESHHRQQEQAAAASPSGPSSSHGLLGSPVDRPSGPLSKRHSGMFIGLPSSPSMTRVNVNAGRPSTAGSSAASSPIDHYRSSPTSNMQTLSVPTGDNANLNKRKSFDASVRPLNVLRQVASSASLNTSQNGAPTDYKRSYSNNTPPINTSSLRGRDSPRPNSPLRDYFNSFSPDPSDSDYQESPISPPNGRNPYDHDASRNAAGRARSASSSAYLPEAGSTRAPQPRPTLNLDRMPARSTSLGIPSSFEALEAVSPSNLVLQRSPIPSPDQRRPPELNLNGSNFRARKGEWDGTPEKKRGSGGSVPPSPAHFVDVPHGIESGTDTESEQDHSSDGHVPSRPPSLPPKELPRRPNDLRVDVPGRSSTPAYGGSEGTPESSPVERTSESSPVERTSIATYIAPALPPIRISMGPGDFDDYFNKAVAAVSTASGKEKEKDGGQLKADVSLTPPDSAGAPTTPKSDITVLGSADHSTDETPVRRVDRNGAVSSSSSSEHDYFDRPRGSIDRDRARLESNGRAGTPPLSIGRRGGHQRVDSNASRGAPVNGANGNGLARITVTAPSDNAEALRWRLHEAVTAASERGAAQVTLDVGLVQSLLNVFDRQMNEYAGLKQSLDGVKRASKQYMDGLTVAQTEYDRELKARRDAEAEVTRLRVLLSGQAVRLTAITGDSKRQEAQRQLAQERTDQMSTLERDLSKLKVERDMTLAEVEQLSASRSSSTVIDSEEGGASLTRGLSMRFDNIKVQYQHELIPLNEQRESLQREIAELQASRDAILEETTVLNKRNEELAQLNSQYQRRLEQGGVAKEEGVLQERQNNSFERARSPPMLNNSISSTTLALSEEGSDTKFIKITKPDVQDTPVQQQAKPRFIKWPGSKAPKENIALTNGVDTGKAKWRTEHVFQQVSVLRVARCDHCGDKMWGSQLRCNNCSIAVHTRCIHNVNLACTQQTLASRDESQAPLAPLPPSMFGRDLIEQVHADSKDEERMVPVIVEKCIDAVDNIALEYEGIYRKTGGSGQSKMITQLFERGEYAAFDLRDSDRFNDICSVTSVLKAYFRALPNPLLTFALHDKFISASTIRDPVIKATTFTDLIHDLPAEHYYTLRALMLHLNRVCERSERNLMHARNLGVVFGPTLMRSPDPAAEFSDMAGKALCVEWLIENAQRVFDSQLPTQ</sequence>
<dbReference type="PROSITE" id="PS50238">
    <property type="entry name" value="RHOGAP"/>
    <property type="match status" value="1"/>
</dbReference>
<dbReference type="PROSITE" id="PS00479">
    <property type="entry name" value="ZF_DAG_PE_1"/>
    <property type="match status" value="1"/>
</dbReference>
<evidence type="ECO:0000256" key="3">
    <source>
        <dbReference type="ARBA" id="ARBA00022833"/>
    </source>
</evidence>
<keyword evidence="1" id="KW-0343">GTPase activation</keyword>